<evidence type="ECO:0000313" key="7">
    <source>
        <dbReference type="Proteomes" id="UP000595374"/>
    </source>
</evidence>
<dbReference type="GO" id="GO:0002161">
    <property type="term" value="F:aminoacyl-tRNA deacylase activity"/>
    <property type="evidence" value="ECO:0007669"/>
    <property type="project" value="InterPro"/>
</dbReference>
<comment type="similarity">
    <text evidence="1 4">Belongs to the prolyl-tRNA editing family. YbaK/EbsC subfamily.</text>
</comment>
<evidence type="ECO:0000256" key="3">
    <source>
        <dbReference type="ARBA" id="ARBA00023239"/>
    </source>
</evidence>
<dbReference type="InterPro" id="IPR007214">
    <property type="entry name" value="YbaK/aa-tRNA-synth-assoc-dom"/>
</dbReference>
<organism evidence="6 7">
    <name type="scientific">Brevibacterium casei</name>
    <dbReference type="NCBI Taxonomy" id="33889"/>
    <lineage>
        <taxon>Bacteria</taxon>
        <taxon>Bacillati</taxon>
        <taxon>Actinomycetota</taxon>
        <taxon>Actinomycetes</taxon>
        <taxon>Micrococcales</taxon>
        <taxon>Brevibacteriaceae</taxon>
        <taxon>Brevibacterium</taxon>
    </lineage>
</organism>
<sequence length="168" mass="17574">MTVASASKSASAATPAVRVLNLAGIDYSLHSFEHDPATRRYGSEAADKLGVGSDQVFKTLMIQVDGAPVTALVPVSGQLDLKALASARSAKKAQLAGVAETERRTGYPVGGVSPFGQRHAVPVVIDRTVLEHASVFVSAGRRGLEIEIRPEDLVMLTNAQVAKIAALD</sequence>
<dbReference type="GO" id="GO:0006412">
    <property type="term" value="P:translation"/>
    <property type="evidence" value="ECO:0007669"/>
    <property type="project" value="UniProtKB-KW"/>
</dbReference>
<dbReference type="SUPFAM" id="SSF55826">
    <property type="entry name" value="YbaK/ProRS associated domain"/>
    <property type="match status" value="1"/>
</dbReference>
<keyword evidence="3 4" id="KW-0456">Lyase</keyword>
<reference evidence="6 7" key="1">
    <citation type="submission" date="2020-12" db="EMBL/GenBank/DDBJ databases">
        <title>FDA dAtabase for Regulatory Grade micrObial Sequences (FDA-ARGOS): Supporting development and validation of Infectious Disease Dx tests.</title>
        <authorList>
            <person name="Sproer C."/>
            <person name="Gronow S."/>
            <person name="Severitt S."/>
            <person name="Schroder I."/>
            <person name="Tallon L."/>
            <person name="Sadzewicz L."/>
            <person name="Zhao X."/>
            <person name="Boylan J."/>
            <person name="Ott S."/>
            <person name="Bowen H."/>
            <person name="Vavikolanu K."/>
            <person name="Mehta A."/>
            <person name="Aluvathingal J."/>
            <person name="Nadendla S."/>
            <person name="Lowell S."/>
            <person name="Myers T."/>
            <person name="Yan Y."/>
            <person name="Sichtig H."/>
        </authorList>
    </citation>
    <scope>NUCLEOTIDE SEQUENCE [LARGE SCALE GENOMIC DNA]</scope>
    <source>
        <strain evidence="6 7">FDAARGOS_990</strain>
    </source>
</reference>
<dbReference type="RefSeq" id="WP_137825194.1">
    <property type="nucleotide sequence ID" value="NZ_CP065989.1"/>
</dbReference>
<dbReference type="PIRSF" id="PIRSF006181">
    <property type="entry name" value="EbsC_YbaK"/>
    <property type="match status" value="1"/>
</dbReference>
<evidence type="ECO:0000256" key="1">
    <source>
        <dbReference type="ARBA" id="ARBA00009798"/>
    </source>
</evidence>
<evidence type="ECO:0000259" key="5">
    <source>
        <dbReference type="Pfam" id="PF04073"/>
    </source>
</evidence>
<evidence type="ECO:0000256" key="2">
    <source>
        <dbReference type="ARBA" id="ARBA00022917"/>
    </source>
</evidence>
<protein>
    <recommendedName>
        <fullName evidence="4">Cys-tRNA(Pro)/Cys-tRNA(Cys) deacylase</fullName>
        <ecNumber evidence="4">4.2.-.-</ecNumber>
    </recommendedName>
</protein>
<gene>
    <name evidence="6" type="primary">ybaK</name>
    <name evidence="6" type="ORF">I6H47_06515</name>
</gene>
<dbReference type="AlphaFoldDB" id="A0A7T4DKM6"/>
<name>A0A7T4DKM6_9MICO</name>
<dbReference type="GO" id="GO:0016829">
    <property type="term" value="F:lyase activity"/>
    <property type="evidence" value="ECO:0007669"/>
    <property type="project" value="UniProtKB-KW"/>
</dbReference>
<dbReference type="Pfam" id="PF04073">
    <property type="entry name" value="tRNA_edit"/>
    <property type="match status" value="1"/>
</dbReference>
<accession>A0A7T4DKM6</accession>
<dbReference type="PANTHER" id="PTHR30411">
    <property type="entry name" value="CYTOPLASMIC PROTEIN"/>
    <property type="match status" value="1"/>
</dbReference>
<proteinExistence type="inferred from homology"/>
<dbReference type="Gene3D" id="3.90.960.10">
    <property type="entry name" value="YbaK/aminoacyl-tRNA synthetase-associated domain"/>
    <property type="match status" value="1"/>
</dbReference>
<dbReference type="EC" id="4.2.-.-" evidence="4"/>
<evidence type="ECO:0000313" key="6">
    <source>
        <dbReference type="EMBL" id="QQB15576.1"/>
    </source>
</evidence>
<dbReference type="InterPro" id="IPR004369">
    <property type="entry name" value="Prolyl-tRNA_editing_YbaK/EbsC"/>
</dbReference>
<evidence type="ECO:0000256" key="4">
    <source>
        <dbReference type="PIRNR" id="PIRNR006181"/>
    </source>
</evidence>
<feature type="domain" description="YbaK/aminoacyl-tRNA synthetase-associated" evidence="5">
    <location>
        <begin position="43"/>
        <end position="154"/>
    </location>
</feature>
<dbReference type="CDD" id="cd00002">
    <property type="entry name" value="YbaK_deacylase"/>
    <property type="match status" value="1"/>
</dbReference>
<dbReference type="Proteomes" id="UP000595374">
    <property type="component" value="Chromosome"/>
</dbReference>
<dbReference type="EMBL" id="CP065989">
    <property type="protein sequence ID" value="QQB15576.1"/>
    <property type="molecule type" value="Genomic_DNA"/>
</dbReference>
<dbReference type="NCBIfam" id="TIGR00011">
    <property type="entry name" value="YbaK_EbsC"/>
    <property type="match status" value="1"/>
</dbReference>
<keyword evidence="2 4" id="KW-0648">Protein biosynthesis</keyword>
<dbReference type="InterPro" id="IPR036754">
    <property type="entry name" value="YbaK/aa-tRNA-synt-asso_dom_sf"/>
</dbReference>
<dbReference type="PANTHER" id="PTHR30411:SF0">
    <property type="entry name" value="CYS-TRNA(PRO)_CYS-TRNA(CYS) DEACYLASE YBAK"/>
    <property type="match status" value="1"/>
</dbReference>